<sequence length="351" mass="39067">MGGEIEKHRRSRLLRWPTKVARTRIYQPAPFAAIYTALLIAGVFGAMVVYFLLLTFVPGAKSARLDVAKTSLLVVGGSGAVAGLYVAYRKQRTDEATHVRDQDKLFTERYTQAVAQLGSDKAAVRLGGVYALARIADDSERDRPTCLKVLCAYLRMPYDPNPDTGDKAEREVRTTAQMVLAERLRPGHPGFWRFAEVDLSHASLFNLDFSNVEIDEFRAVKVTFQGVASFDEATFHALLDFEQVTFEEYVTFRKSTFHGVAWFSEAVFHGGCVFNQSVFDGEVLFNGASFEQGGSFDESTFRGDVIRFNGATLGSKALTFSRARLGRERLLLWPDGFAEPDDIEWLPAGTA</sequence>
<protein>
    <recommendedName>
        <fullName evidence="4">Pentapeptide repeat protein</fullName>
    </recommendedName>
</protein>
<dbReference type="KEGG" id="cai:Caci_8946"/>
<name>C7Q401_CATAD</name>
<dbReference type="EMBL" id="CP001700">
    <property type="protein sequence ID" value="ACU77759.1"/>
    <property type="molecule type" value="Genomic_DNA"/>
</dbReference>
<keyword evidence="3" id="KW-1185">Reference proteome</keyword>
<keyword evidence="1" id="KW-0812">Transmembrane</keyword>
<keyword evidence="1" id="KW-0472">Membrane</keyword>
<feature type="transmembrane region" description="Helical" evidence="1">
    <location>
        <begin position="70"/>
        <end position="88"/>
    </location>
</feature>
<dbReference type="Pfam" id="PF13576">
    <property type="entry name" value="Pentapeptide_3"/>
    <property type="match status" value="1"/>
</dbReference>
<dbReference type="OrthoDB" id="8440251at2"/>
<keyword evidence="1" id="KW-1133">Transmembrane helix</keyword>
<reference evidence="2 3" key="1">
    <citation type="journal article" date="2009" name="Stand. Genomic Sci.">
        <title>Complete genome sequence of Catenulispora acidiphila type strain (ID 139908).</title>
        <authorList>
            <person name="Copeland A."/>
            <person name="Lapidus A."/>
            <person name="Glavina Del Rio T."/>
            <person name="Nolan M."/>
            <person name="Lucas S."/>
            <person name="Chen F."/>
            <person name="Tice H."/>
            <person name="Cheng J.F."/>
            <person name="Bruce D."/>
            <person name="Goodwin L."/>
            <person name="Pitluck S."/>
            <person name="Mikhailova N."/>
            <person name="Pati A."/>
            <person name="Ivanova N."/>
            <person name="Mavromatis K."/>
            <person name="Chen A."/>
            <person name="Palaniappan K."/>
            <person name="Chain P."/>
            <person name="Land M."/>
            <person name="Hauser L."/>
            <person name="Chang Y.J."/>
            <person name="Jeffries C.D."/>
            <person name="Chertkov O."/>
            <person name="Brettin T."/>
            <person name="Detter J.C."/>
            <person name="Han C."/>
            <person name="Ali Z."/>
            <person name="Tindall B.J."/>
            <person name="Goker M."/>
            <person name="Bristow J."/>
            <person name="Eisen J.A."/>
            <person name="Markowitz V."/>
            <person name="Hugenholtz P."/>
            <person name="Kyrpides N.C."/>
            <person name="Klenk H.P."/>
        </authorList>
    </citation>
    <scope>NUCLEOTIDE SEQUENCE [LARGE SCALE GENOMIC DNA]</scope>
    <source>
        <strain evidence="3">DSM 44928 / JCM 14897 / NBRC 102108 / NRRL B-24433 / ID139908</strain>
    </source>
</reference>
<gene>
    <name evidence="2" type="ordered locus">Caci_8946</name>
</gene>
<proteinExistence type="predicted"/>
<accession>C7Q401</accession>
<evidence type="ECO:0008006" key="4">
    <source>
        <dbReference type="Google" id="ProtNLM"/>
    </source>
</evidence>
<dbReference type="InterPro" id="IPR001646">
    <property type="entry name" value="5peptide_repeat"/>
</dbReference>
<dbReference type="InParanoid" id="C7Q401"/>
<dbReference type="Proteomes" id="UP000000851">
    <property type="component" value="Chromosome"/>
</dbReference>
<dbReference type="Gene3D" id="2.160.20.80">
    <property type="entry name" value="E3 ubiquitin-protein ligase SopA"/>
    <property type="match status" value="1"/>
</dbReference>
<evidence type="ECO:0000313" key="2">
    <source>
        <dbReference type="EMBL" id="ACU77759.1"/>
    </source>
</evidence>
<dbReference type="AlphaFoldDB" id="C7Q401"/>
<dbReference type="STRING" id="479433.Caci_8946"/>
<dbReference type="eggNOG" id="COG1357">
    <property type="taxonomic scope" value="Bacteria"/>
</dbReference>
<dbReference type="HOGENOM" id="CLU_029034_0_0_11"/>
<organism evidence="2 3">
    <name type="scientific">Catenulispora acidiphila (strain DSM 44928 / JCM 14897 / NBRC 102108 / NRRL B-24433 / ID139908)</name>
    <dbReference type="NCBI Taxonomy" id="479433"/>
    <lineage>
        <taxon>Bacteria</taxon>
        <taxon>Bacillati</taxon>
        <taxon>Actinomycetota</taxon>
        <taxon>Actinomycetes</taxon>
        <taxon>Catenulisporales</taxon>
        <taxon>Catenulisporaceae</taxon>
        <taxon>Catenulispora</taxon>
    </lineage>
</organism>
<feature type="transmembrane region" description="Helical" evidence="1">
    <location>
        <begin position="32"/>
        <end position="58"/>
    </location>
</feature>
<evidence type="ECO:0000313" key="3">
    <source>
        <dbReference type="Proteomes" id="UP000000851"/>
    </source>
</evidence>
<evidence type="ECO:0000256" key="1">
    <source>
        <dbReference type="SAM" id="Phobius"/>
    </source>
</evidence>
<dbReference type="RefSeq" id="WP_015797483.1">
    <property type="nucleotide sequence ID" value="NC_013131.1"/>
</dbReference>